<dbReference type="Pfam" id="PF19718">
    <property type="entry name" value="USP47_C"/>
    <property type="match status" value="1"/>
</dbReference>
<evidence type="ECO:0000256" key="8">
    <source>
        <dbReference type="ARBA" id="ARBA00026136"/>
    </source>
</evidence>
<evidence type="ECO:0000256" key="3">
    <source>
        <dbReference type="ARBA" id="ARBA00012759"/>
    </source>
</evidence>
<dbReference type="InterPro" id="IPR028889">
    <property type="entry name" value="USP"/>
</dbReference>
<organism evidence="13 14">
    <name type="scientific">Nesidiocoris tenuis</name>
    <dbReference type="NCBI Taxonomy" id="355587"/>
    <lineage>
        <taxon>Eukaryota</taxon>
        <taxon>Metazoa</taxon>
        <taxon>Ecdysozoa</taxon>
        <taxon>Arthropoda</taxon>
        <taxon>Hexapoda</taxon>
        <taxon>Insecta</taxon>
        <taxon>Pterygota</taxon>
        <taxon>Neoptera</taxon>
        <taxon>Paraneoptera</taxon>
        <taxon>Hemiptera</taxon>
        <taxon>Heteroptera</taxon>
        <taxon>Panheteroptera</taxon>
        <taxon>Cimicomorpha</taxon>
        <taxon>Miridae</taxon>
        <taxon>Dicyphina</taxon>
        <taxon>Nesidiocoris</taxon>
    </lineage>
</organism>
<dbReference type="EMBL" id="AP028917">
    <property type="protein sequence ID" value="BES98867.1"/>
    <property type="molecule type" value="Genomic_DNA"/>
</dbReference>
<evidence type="ECO:0000256" key="9">
    <source>
        <dbReference type="ARBA" id="ARBA00029910"/>
    </source>
</evidence>
<dbReference type="GO" id="GO:0016787">
    <property type="term" value="F:hydrolase activity"/>
    <property type="evidence" value="ECO:0007669"/>
    <property type="project" value="UniProtKB-KW"/>
</dbReference>
<feature type="region of interest" description="Disordered" evidence="11">
    <location>
        <begin position="460"/>
        <end position="508"/>
    </location>
</feature>
<dbReference type="PROSITE" id="PS50235">
    <property type="entry name" value="USP_3"/>
    <property type="match status" value="1"/>
</dbReference>
<dbReference type="InterPro" id="IPR045578">
    <property type="entry name" value="USP47_C"/>
</dbReference>
<dbReference type="InterPro" id="IPR038765">
    <property type="entry name" value="Papain-like_cys_pep_sf"/>
</dbReference>
<dbReference type="SUPFAM" id="SSF54001">
    <property type="entry name" value="Cysteine proteinases"/>
    <property type="match status" value="1"/>
</dbReference>
<dbReference type="Gene3D" id="3.90.70.10">
    <property type="entry name" value="Cysteine proteinases"/>
    <property type="match status" value="1"/>
</dbReference>
<evidence type="ECO:0000313" key="14">
    <source>
        <dbReference type="Proteomes" id="UP001307889"/>
    </source>
</evidence>
<dbReference type="CDD" id="cd02659">
    <property type="entry name" value="peptidase_C19C"/>
    <property type="match status" value="1"/>
</dbReference>
<dbReference type="Pfam" id="PF14560">
    <property type="entry name" value="Ubiquitin_2"/>
    <property type="match status" value="1"/>
</dbReference>
<keyword evidence="14" id="KW-1185">Reference proteome</keyword>
<dbReference type="PANTHER" id="PTHR24006">
    <property type="entry name" value="UBIQUITIN CARBOXYL-TERMINAL HYDROLASE"/>
    <property type="match status" value="1"/>
</dbReference>
<evidence type="ECO:0000313" key="13">
    <source>
        <dbReference type="EMBL" id="BES98867.1"/>
    </source>
</evidence>
<dbReference type="PROSITE" id="PS00973">
    <property type="entry name" value="USP_2"/>
    <property type="match status" value="1"/>
</dbReference>
<reference evidence="13 14" key="1">
    <citation type="submission" date="2023-09" db="EMBL/GenBank/DDBJ databases">
        <title>Nesidiocoris tenuis whole genome shotgun sequence.</title>
        <authorList>
            <person name="Shibata T."/>
            <person name="Shimoda M."/>
            <person name="Kobayashi T."/>
            <person name="Uehara T."/>
        </authorList>
    </citation>
    <scope>NUCLEOTIDE SEQUENCE [LARGE SCALE GENOMIC DNA]</scope>
    <source>
        <strain evidence="13 14">Japan</strain>
    </source>
</reference>
<feature type="region of interest" description="Disordered" evidence="11">
    <location>
        <begin position="126"/>
        <end position="203"/>
    </location>
</feature>
<evidence type="ECO:0000256" key="11">
    <source>
        <dbReference type="SAM" id="MobiDB-lite"/>
    </source>
</evidence>
<feature type="compositionally biased region" description="Pro residues" evidence="11">
    <location>
        <begin position="159"/>
        <end position="168"/>
    </location>
</feature>
<accession>A0ABN7B5H9</accession>
<protein>
    <recommendedName>
        <fullName evidence="8">Ubiquitin carboxyl-terminal hydrolase 47</fullName>
        <ecNumber evidence="3">3.4.19.12</ecNumber>
    </recommendedName>
    <alternativeName>
        <fullName evidence="9">Ubiquitin thioesterase 47</fullName>
    </alternativeName>
    <alternativeName>
        <fullName evidence="10">Ubiquitin-specific-processing protease 47</fullName>
    </alternativeName>
</protein>
<gene>
    <name evidence="13" type="ORF">NTJ_11683</name>
</gene>
<evidence type="ECO:0000256" key="1">
    <source>
        <dbReference type="ARBA" id="ARBA00000707"/>
    </source>
</evidence>
<feature type="compositionally biased region" description="Polar residues" evidence="11">
    <location>
        <begin position="929"/>
        <end position="944"/>
    </location>
</feature>
<keyword evidence="5" id="KW-0833">Ubl conjugation pathway</keyword>
<dbReference type="InterPro" id="IPR001394">
    <property type="entry name" value="Peptidase_C19_UCH"/>
</dbReference>
<keyword evidence="4" id="KW-0645">Protease</keyword>
<dbReference type="PANTHER" id="PTHR24006:SF702">
    <property type="entry name" value="UBIQUITIN CARBOXYL-TERMINAL HYDROLASE 47"/>
    <property type="match status" value="1"/>
</dbReference>
<dbReference type="InterPro" id="IPR050164">
    <property type="entry name" value="Peptidase_C19"/>
</dbReference>
<keyword evidence="6 13" id="KW-0378">Hydrolase</keyword>
<dbReference type="PROSITE" id="PS00972">
    <property type="entry name" value="USP_1"/>
    <property type="match status" value="1"/>
</dbReference>
<evidence type="ECO:0000256" key="5">
    <source>
        <dbReference type="ARBA" id="ARBA00022786"/>
    </source>
</evidence>
<proteinExistence type="inferred from homology"/>
<evidence type="ECO:0000256" key="10">
    <source>
        <dbReference type="ARBA" id="ARBA00032453"/>
    </source>
</evidence>
<dbReference type="InterPro" id="IPR018200">
    <property type="entry name" value="USP_CS"/>
</dbReference>
<evidence type="ECO:0000256" key="6">
    <source>
        <dbReference type="ARBA" id="ARBA00022801"/>
    </source>
</evidence>
<evidence type="ECO:0000256" key="4">
    <source>
        <dbReference type="ARBA" id="ARBA00022670"/>
    </source>
</evidence>
<evidence type="ECO:0000256" key="7">
    <source>
        <dbReference type="ARBA" id="ARBA00022807"/>
    </source>
</evidence>
<dbReference type="Pfam" id="PF00443">
    <property type="entry name" value="UCH"/>
    <property type="match status" value="1"/>
</dbReference>
<comment type="similarity">
    <text evidence="2">Belongs to the peptidase C19 family.</text>
</comment>
<dbReference type="Proteomes" id="UP001307889">
    <property type="component" value="Chromosome 9"/>
</dbReference>
<name>A0ABN7B5H9_9HEMI</name>
<keyword evidence="7" id="KW-0788">Thiol protease</keyword>
<dbReference type="EC" id="3.4.19.12" evidence="3"/>
<dbReference type="Pfam" id="PF25985">
    <property type="entry name" value="Ubiquitin_USP47_N"/>
    <property type="match status" value="1"/>
</dbReference>
<feature type="compositionally biased region" description="Low complexity" evidence="11">
    <location>
        <begin position="1322"/>
        <end position="1337"/>
    </location>
</feature>
<comment type="catalytic activity">
    <reaction evidence="1">
        <text>Thiol-dependent hydrolysis of ester, thioester, amide, peptide and isopeptide bonds formed by the C-terminal Gly of ubiquitin (a 76-residue protein attached to proteins as an intracellular targeting signal).</text>
        <dbReference type="EC" id="3.4.19.12"/>
    </reaction>
</comment>
<feature type="region of interest" description="Disordered" evidence="11">
    <location>
        <begin position="1313"/>
        <end position="1337"/>
    </location>
</feature>
<feature type="region of interest" description="Disordered" evidence="11">
    <location>
        <begin position="927"/>
        <end position="982"/>
    </location>
</feature>
<evidence type="ECO:0000259" key="12">
    <source>
        <dbReference type="PROSITE" id="PS50235"/>
    </source>
</evidence>
<feature type="compositionally biased region" description="Polar residues" evidence="11">
    <location>
        <begin position="971"/>
        <end position="980"/>
    </location>
</feature>
<feature type="domain" description="USP" evidence="12">
    <location>
        <begin position="216"/>
        <end position="608"/>
    </location>
</feature>
<feature type="compositionally biased region" description="Basic and acidic residues" evidence="11">
    <location>
        <begin position="138"/>
        <end position="153"/>
    </location>
</feature>
<sequence>MTLLLFCFQNRIVWQDSDLENNGMVCVSQEDRVGEPEARVQCIVQYIRENMIHEKFERTFPASTPVKELIDAVATRFTLEPACVHLEYQHPGGSVSTFSEMTEGTLGTIGLNIEYGARNSMCLVEPSSNRRRRARGKLQGDYESDRLGGRTSDDAEPVIPEPPPPPPDSCSESPDQTKEHRRVRRYRFKDTSPKAGMERSYSGESSNCNSHEVGYVGLVNQAMTCYLNSLLQALFMTPEFRNALYKWKFDPSQNALPQKCIPYQLQKLFLNLQMSNKSAVETTELTKSFGWESGEVWQQHDIQELCRVMFDALEGEFKNTEQNDLINILYQGKMIDYVKCLECSTEKSKEDVFLDIPLPVRPFGSTIAYQDIDEALRAFVRPETLDGNNQYFCETCNKKCDAHKGLKFSKFPYLLTMHLKRFDFDYRSMHRIKLNDKVTFPRILDLNSFVQNSESPLDDSVEVIKNDDSSTTDSALDDETNNHISNEAPPAIDTDQEDDEGVDLSNNSANCLENEKNVNQLLARGPYVYDLYSIMIHSGSASGGHYYAYIKDFTRGEWYCFNDQAVTPITSEDIVKTYGGGPYRSNFSYTSMAHSSSTNAYMLMYRQIDKDKNCLAMTTDEFPPHIQKIMEEILENEERERQLKLKEEEMVSVKVYYNEPSAYLNHKYQTMLFHNEQTLTEALSFAYSQFKLEYVVPIEQCRFVLYNRSKDHYFEMSFEGQEHLTIKELLNQIPQFGKCKELFLETREKNRKFFPYSVGDDHMIVHVVDVDNCDIVRVSTVRTAPCQTLDALKDFLKEAVPLETKDVHLALTTHHKIKYLTDPAILHSGPWAKTETDHRIFVTPATPEAGDMANFEKSKFYKCIAELKDVVLLTLVLPDNLEEQCDLLLIPLLDDKNESSKDGESIAMDCADGNQRLNNLEEELVCSGASGTSDQSASEDSSLTDSERTIIGDTEVGTVDGRVSSGSDSDQLISPGQTPSVDDDVAFKSKKIMPDVVFSSDPIGQPPSTSCQPPPKSYYFRAEICIEHSGIPNAGSSQHSLQSVLRVAFDRNMEMATFKSKLEKYVGVAGKYMKLVYAPEQKTEVSLFYDAKNNDRIIIALQRLLEPGEFNAKLFHLDTVNLKVMVQQIPIELILRKSATVGESKKDIAKALAKEGWKIPHDRLRLRTKQYKQPGPVLLDSTVWEKRAESNYPVELFFQELDGPEKVTAQTFMAMFVRRWHPSTITLGPFGEVVLEQHTEFLKKLSELSDIPVEHVQFAKGASPFPSELNVLSVMDLEWTNEEDILVEWKKKPYEHALVIFYRDAREKQKNLTKEEAEEMSQSDTSNISSSYSSSYYSRRENALKIYREVKTSNKNGLD</sequence>
<evidence type="ECO:0000256" key="2">
    <source>
        <dbReference type="ARBA" id="ARBA00009085"/>
    </source>
</evidence>
<feature type="compositionally biased region" description="Low complexity" evidence="11">
    <location>
        <begin position="956"/>
        <end position="970"/>
    </location>
</feature>
<dbReference type="InterPro" id="IPR000626">
    <property type="entry name" value="Ubiquitin-like_dom"/>
</dbReference>